<dbReference type="EMBL" id="LT966316">
    <property type="protein sequence ID" value="SOU91892.1"/>
    <property type="molecule type" value="Genomic_DNA"/>
</dbReference>
<proteinExistence type="predicted"/>
<dbReference type="AlphaFoldDB" id="A0A2I2ME36"/>
<protein>
    <submittedName>
        <fullName evidence="2">Rhodopirellula transposase DDE domain-containing protein</fullName>
    </submittedName>
</protein>
<gene>
    <name evidence="2" type="ORF">LFTS_00512</name>
</gene>
<name>A0A2I2ME36_9BACT</name>
<dbReference type="RefSeq" id="WP_036081793.1">
    <property type="nucleotide sequence ID" value="NZ_JPGK01000003.1"/>
</dbReference>
<dbReference type="NCBIfam" id="NF033519">
    <property type="entry name" value="transpos_ISAzo13"/>
    <property type="match status" value="1"/>
</dbReference>
<evidence type="ECO:0000313" key="2">
    <source>
        <dbReference type="EMBL" id="SOU91892.1"/>
    </source>
</evidence>
<feature type="compositionally biased region" description="Basic and acidic residues" evidence="1">
    <location>
        <begin position="61"/>
        <end position="71"/>
    </location>
</feature>
<sequence length="403" mass="44992">MEKNLIGDRFNLLAWTLDERLRRIVCAAEAKVLGHGGVTTVSRATGVSRRAIHAGLKELDERPAEREPSDRRIRRPGAGRKKVTDRDSTLMTDLESLVEPVTRGDPESPLRWTTKSLRRLAEELKAMGHAVSHASVGTLLGELGYSLQSNVKTLEGGDHPDRNAQFEYINAQAEGRLARGEPVISVDTKKKELIGPFKNNGRTWRPQGEPEEVKVHDFIDKELGRANPYGVYDLAQDEGWVSVGTDHDTSAFAVQTIRRWWQSVGAESYPQATELLMTADGGGSNGSRVRLWKVEIQKLADEIGIPITICHFPPGTSKWNKIEHRLFSFISMNWRGQPLVSHEVLLNLIANTRTKSGLTVKAELDPGVYPKGIKISDEELASLHLVRHSFHGEWNYSLHPRDG</sequence>
<accession>A0A2I2ME36</accession>
<organism evidence="2">
    <name type="scientific">Leptospirillum ferriphilum</name>
    <dbReference type="NCBI Taxonomy" id="178606"/>
    <lineage>
        <taxon>Bacteria</taxon>
        <taxon>Pseudomonadati</taxon>
        <taxon>Nitrospirota</taxon>
        <taxon>Nitrospiria</taxon>
        <taxon>Nitrospirales</taxon>
        <taxon>Nitrospiraceae</taxon>
        <taxon>Leptospirillum</taxon>
    </lineage>
</organism>
<dbReference type="InterPro" id="IPR011518">
    <property type="entry name" value="Transposase_36"/>
</dbReference>
<feature type="region of interest" description="Disordered" evidence="1">
    <location>
        <begin position="61"/>
        <end position="88"/>
    </location>
</feature>
<dbReference type="Pfam" id="PF07592">
    <property type="entry name" value="DDE_Tnp_ISAZ013"/>
    <property type="match status" value="1"/>
</dbReference>
<evidence type="ECO:0000256" key="1">
    <source>
        <dbReference type="SAM" id="MobiDB-lite"/>
    </source>
</evidence>
<feature type="compositionally biased region" description="Basic residues" evidence="1">
    <location>
        <begin position="72"/>
        <end position="81"/>
    </location>
</feature>
<reference evidence="2" key="1">
    <citation type="submission" date="2017-12" db="EMBL/GenBank/DDBJ databases">
        <authorList>
            <consortium name="SysMetEx"/>
        </authorList>
    </citation>
    <scope>NUCLEOTIDE SEQUENCE</scope>
    <source>
        <strain evidence="2">Pb_238</strain>
    </source>
</reference>